<dbReference type="EMBL" id="RDSM01000001">
    <property type="protein sequence ID" value="RXH57216.1"/>
    <property type="molecule type" value="Genomic_DNA"/>
</dbReference>
<organism evidence="2 3">
    <name type="scientific">Granulicella sibirica</name>
    <dbReference type="NCBI Taxonomy" id="2479048"/>
    <lineage>
        <taxon>Bacteria</taxon>
        <taxon>Pseudomonadati</taxon>
        <taxon>Acidobacteriota</taxon>
        <taxon>Terriglobia</taxon>
        <taxon>Terriglobales</taxon>
        <taxon>Acidobacteriaceae</taxon>
        <taxon>Granulicella</taxon>
    </lineage>
</organism>
<sequence length="217" mass="23502">MKSRNKDEFQPISISSAFLERKEMTAGPTGKHVPRLLVAWAVLVILVGAALTSFHQPFRTPDEKLLVLMAGPGRGGWRAMHVLSGGCGCSRRVMLHLLERKKMDHVVEQVLMVDDQVPYLPDVESLLGKLQDAGFPVRHIAADRIPDEAGFSGVPLLVFASPEGRAAYVGGYGPAGDQDAAVYANISEGKPQKSLQVIGCAVGGRLRRAVDPLHLKY</sequence>
<keyword evidence="3" id="KW-1185">Reference proteome</keyword>
<dbReference type="AlphaFoldDB" id="A0A4Q0T6F8"/>
<keyword evidence="1" id="KW-0472">Membrane</keyword>
<reference evidence="2 3" key="1">
    <citation type="submission" date="2018-11" db="EMBL/GenBank/DDBJ databases">
        <authorList>
            <person name="Mardanov A.V."/>
            <person name="Ravin N.V."/>
            <person name="Dedysh S.N."/>
        </authorList>
    </citation>
    <scope>NUCLEOTIDE SEQUENCE [LARGE SCALE GENOMIC DNA]</scope>
    <source>
        <strain evidence="2 3">AF10</strain>
    </source>
</reference>
<evidence type="ECO:0000313" key="2">
    <source>
        <dbReference type="EMBL" id="RXH57216.1"/>
    </source>
</evidence>
<dbReference type="Proteomes" id="UP000289437">
    <property type="component" value="Unassembled WGS sequence"/>
</dbReference>
<evidence type="ECO:0000313" key="3">
    <source>
        <dbReference type="Proteomes" id="UP000289437"/>
    </source>
</evidence>
<gene>
    <name evidence="2" type="ORF">GRAN_0526</name>
</gene>
<feature type="transmembrane region" description="Helical" evidence="1">
    <location>
        <begin position="36"/>
        <end position="55"/>
    </location>
</feature>
<protein>
    <submittedName>
        <fullName evidence="2">Uncharacterized protein</fullName>
    </submittedName>
</protein>
<comment type="caution">
    <text evidence="2">The sequence shown here is derived from an EMBL/GenBank/DDBJ whole genome shotgun (WGS) entry which is preliminary data.</text>
</comment>
<reference evidence="3" key="2">
    <citation type="submission" date="2019-02" db="EMBL/GenBank/DDBJ databases">
        <title>Granulicella sibirica sp. nov., a psychrotolerant acidobacterium isolated from an organic soil layer in forested tundra, West Siberia.</title>
        <authorList>
            <person name="Oshkin I.Y."/>
            <person name="Kulichevskaya I.S."/>
            <person name="Rijpstra W.I.C."/>
            <person name="Sinninghe Damste J.S."/>
            <person name="Rakitin A.L."/>
            <person name="Ravin N.V."/>
            <person name="Dedysh S.N."/>
        </authorList>
    </citation>
    <scope>NUCLEOTIDE SEQUENCE [LARGE SCALE GENOMIC DNA]</scope>
    <source>
        <strain evidence="3">AF10</strain>
    </source>
</reference>
<keyword evidence="1" id="KW-0812">Transmembrane</keyword>
<proteinExistence type="predicted"/>
<name>A0A4Q0T6F8_9BACT</name>
<evidence type="ECO:0000256" key="1">
    <source>
        <dbReference type="SAM" id="Phobius"/>
    </source>
</evidence>
<keyword evidence="1" id="KW-1133">Transmembrane helix</keyword>
<accession>A0A4Q0T6F8</accession>